<evidence type="ECO:0000313" key="2">
    <source>
        <dbReference type="EMBL" id="EKE67584.1"/>
    </source>
</evidence>
<dbReference type="eggNOG" id="COG0309">
    <property type="taxonomic scope" value="Bacteria"/>
</dbReference>
<proteinExistence type="predicted"/>
<accession>K2JAM0</accession>
<reference evidence="2 3" key="1">
    <citation type="submission" date="2012-09" db="EMBL/GenBank/DDBJ databases">
        <title>Celeribacter baekdonensis B30 Genome Sequencing.</title>
        <authorList>
            <person name="Wang W."/>
        </authorList>
    </citation>
    <scope>NUCLEOTIDE SEQUENCE [LARGE SCALE GENOMIC DNA]</scope>
    <source>
        <strain evidence="2 3">B30</strain>
    </source>
</reference>
<name>K2JAM0_9RHOB</name>
<comment type="caution">
    <text evidence="2">The sequence shown here is derived from an EMBL/GenBank/DDBJ whole genome shotgun (WGS) entry which is preliminary data.</text>
</comment>
<protein>
    <submittedName>
        <fullName evidence="2">Transposase IS4 family protein</fullName>
    </submittedName>
</protein>
<evidence type="ECO:0000256" key="1">
    <source>
        <dbReference type="SAM" id="Phobius"/>
    </source>
</evidence>
<dbReference type="Proteomes" id="UP000006762">
    <property type="component" value="Unassembled WGS sequence"/>
</dbReference>
<dbReference type="AlphaFoldDB" id="K2JAM0"/>
<keyword evidence="1" id="KW-1133">Transmembrane helix</keyword>
<keyword evidence="1" id="KW-0472">Membrane</keyword>
<keyword evidence="3" id="KW-1185">Reference proteome</keyword>
<dbReference type="STRING" id="1208323.B30_20318"/>
<organism evidence="2 3">
    <name type="scientific">Celeribacter baekdonensis B30</name>
    <dbReference type="NCBI Taxonomy" id="1208323"/>
    <lineage>
        <taxon>Bacteria</taxon>
        <taxon>Pseudomonadati</taxon>
        <taxon>Pseudomonadota</taxon>
        <taxon>Alphaproteobacteria</taxon>
        <taxon>Rhodobacterales</taxon>
        <taxon>Roseobacteraceae</taxon>
        <taxon>Celeribacter</taxon>
    </lineage>
</organism>
<evidence type="ECO:0000313" key="3">
    <source>
        <dbReference type="Proteomes" id="UP000006762"/>
    </source>
</evidence>
<sequence>MAGVVQGHDEDKTSKFAVTYLKMLRCATGRVFKRGSDATLSVALRAAWTQNLIPNPKQRTACAKYNQRRNWAESTFGRLKDWRCVATRHDRSHKVFLSAIVLALVVIYWFWILTLSQELKVSLEKVREREARVPGLKG</sequence>
<keyword evidence="1" id="KW-0812">Transmembrane</keyword>
<dbReference type="EMBL" id="AMRK01000019">
    <property type="protein sequence ID" value="EKE67584.1"/>
    <property type="molecule type" value="Genomic_DNA"/>
</dbReference>
<gene>
    <name evidence="2" type="ORF">B30_20318</name>
</gene>
<feature type="transmembrane region" description="Helical" evidence="1">
    <location>
        <begin position="95"/>
        <end position="113"/>
    </location>
</feature>